<dbReference type="GO" id="GO:0001726">
    <property type="term" value="C:ruffle"/>
    <property type="evidence" value="ECO:0007669"/>
    <property type="project" value="UniProtKB-SubCell"/>
</dbReference>
<dbReference type="PANTHER" id="PTHR12067">
    <property type="entry name" value="PODOCALYXIN"/>
    <property type="match status" value="1"/>
</dbReference>
<keyword evidence="23" id="KW-1185">Reference proteome</keyword>
<evidence type="ECO:0000256" key="4">
    <source>
        <dbReference type="ARBA" id="ARBA00004466"/>
    </source>
</evidence>
<dbReference type="OrthoDB" id="9948358at2759"/>
<dbReference type="GeneID" id="102445492"/>
<dbReference type="EMBL" id="AGCU01067167">
    <property type="status" value="NOT_ANNOTATED_CDS"/>
    <property type="molecule type" value="Genomic_DNA"/>
</dbReference>
<dbReference type="EMBL" id="AGCU01067169">
    <property type="status" value="NOT_ANNOTATED_CDS"/>
    <property type="molecule type" value="Genomic_DNA"/>
</dbReference>
<dbReference type="HOGENOM" id="CLU_032485_0_0_1"/>
<evidence type="ECO:0000256" key="14">
    <source>
        <dbReference type="ARBA" id="ARBA00022989"/>
    </source>
</evidence>
<keyword evidence="17" id="KW-0966">Cell projection</keyword>
<evidence type="ECO:0000256" key="3">
    <source>
        <dbReference type="ARBA" id="ARBA00004285"/>
    </source>
</evidence>
<dbReference type="GO" id="GO:0045121">
    <property type="term" value="C:membrane raft"/>
    <property type="evidence" value="ECO:0007669"/>
    <property type="project" value="UniProtKB-SubCell"/>
</dbReference>
<evidence type="ECO:0000256" key="21">
    <source>
        <dbReference type="SAM" id="SignalP"/>
    </source>
</evidence>
<comment type="similarity">
    <text evidence="8">Belongs to the podocalyxin family.</text>
</comment>
<feature type="transmembrane region" description="Helical" evidence="20">
    <location>
        <begin position="437"/>
        <end position="462"/>
    </location>
</feature>
<dbReference type="Proteomes" id="UP000007267">
    <property type="component" value="Unassembled WGS sequence"/>
</dbReference>
<dbReference type="GO" id="GO:0030175">
    <property type="term" value="C:filopodium"/>
    <property type="evidence" value="ECO:0007669"/>
    <property type="project" value="UniProtKB-SubCell"/>
</dbReference>
<evidence type="ECO:0000256" key="13">
    <source>
        <dbReference type="ARBA" id="ARBA00022889"/>
    </source>
</evidence>
<evidence type="ECO:0000256" key="18">
    <source>
        <dbReference type="ARBA" id="ARBA00031141"/>
    </source>
</evidence>
<keyword evidence="14 20" id="KW-1133">Transmembrane helix</keyword>
<evidence type="ECO:0000256" key="5">
    <source>
        <dbReference type="ARBA" id="ARBA00004479"/>
    </source>
</evidence>
<evidence type="ECO:0000256" key="12">
    <source>
        <dbReference type="ARBA" id="ARBA00022729"/>
    </source>
</evidence>
<reference evidence="23" key="2">
    <citation type="journal article" date="2013" name="Nat. Genet.">
        <title>The draft genomes of soft-shell turtle and green sea turtle yield insights into the development and evolution of the turtle-specific body plan.</title>
        <authorList>
            <person name="Wang Z."/>
            <person name="Pascual-Anaya J."/>
            <person name="Zadissa A."/>
            <person name="Li W."/>
            <person name="Niimura Y."/>
            <person name="Huang Z."/>
            <person name="Li C."/>
            <person name="White S."/>
            <person name="Xiong Z."/>
            <person name="Fang D."/>
            <person name="Wang B."/>
            <person name="Ming Y."/>
            <person name="Chen Y."/>
            <person name="Zheng Y."/>
            <person name="Kuraku S."/>
            <person name="Pignatelli M."/>
            <person name="Herrero J."/>
            <person name="Beal K."/>
            <person name="Nozawa M."/>
            <person name="Li Q."/>
            <person name="Wang J."/>
            <person name="Zhang H."/>
            <person name="Yu L."/>
            <person name="Shigenobu S."/>
            <person name="Wang J."/>
            <person name="Liu J."/>
            <person name="Flicek P."/>
            <person name="Searle S."/>
            <person name="Wang J."/>
            <person name="Kuratani S."/>
            <person name="Yin Y."/>
            <person name="Aken B."/>
            <person name="Zhang G."/>
            <person name="Irie N."/>
        </authorList>
    </citation>
    <scope>NUCLEOTIDE SEQUENCE [LARGE SCALE GENOMIC DNA]</scope>
    <source>
        <strain evidence="23">Daiwa-1</strain>
    </source>
</reference>
<keyword evidence="16" id="KW-0325">Glycoprotein</keyword>
<dbReference type="EMBL" id="AGCU01067165">
    <property type="status" value="NOT_ANNOTATED_CDS"/>
    <property type="molecule type" value="Genomic_DNA"/>
</dbReference>
<dbReference type="Ensembl" id="ENSPSIT00000013416.1">
    <property type="protein sequence ID" value="ENSPSIP00000013353.1"/>
    <property type="gene ID" value="ENSPSIG00000012013.1"/>
</dbReference>
<evidence type="ECO:0000313" key="23">
    <source>
        <dbReference type="Proteomes" id="UP000007267"/>
    </source>
</evidence>
<proteinExistence type="inferred from homology"/>
<keyword evidence="15 20" id="KW-0472">Membrane</keyword>
<feature type="compositionally biased region" description="Low complexity" evidence="19">
    <location>
        <begin position="258"/>
        <end position="270"/>
    </location>
</feature>
<feature type="compositionally biased region" description="Polar residues" evidence="19">
    <location>
        <begin position="205"/>
        <end position="234"/>
    </location>
</feature>
<dbReference type="Pfam" id="PF06365">
    <property type="entry name" value="CD34_antigen"/>
    <property type="match status" value="1"/>
</dbReference>
<name>K7FZ93_PELSI</name>
<dbReference type="GO" id="GO:0007155">
    <property type="term" value="P:cell adhesion"/>
    <property type="evidence" value="ECO:0007669"/>
    <property type="project" value="UniProtKB-KW"/>
</dbReference>
<evidence type="ECO:0000256" key="15">
    <source>
        <dbReference type="ARBA" id="ARBA00023136"/>
    </source>
</evidence>
<dbReference type="STRING" id="13735.ENSPSIP00000013353"/>
<evidence type="ECO:0000256" key="16">
    <source>
        <dbReference type="ARBA" id="ARBA00023180"/>
    </source>
</evidence>
<dbReference type="EMBL" id="AGCU01067164">
    <property type="status" value="NOT_ANNOTATED_CDS"/>
    <property type="molecule type" value="Genomic_DNA"/>
</dbReference>
<dbReference type="OMA" id="GNNWTKC"/>
<dbReference type="EMBL" id="AGCU01067170">
    <property type="status" value="NOT_ANNOTATED_CDS"/>
    <property type="molecule type" value="Genomic_DNA"/>
</dbReference>
<evidence type="ECO:0000256" key="17">
    <source>
        <dbReference type="ARBA" id="ARBA00023273"/>
    </source>
</evidence>
<dbReference type="GeneTree" id="ENSGT00730000111314"/>
<feature type="region of interest" description="Disordered" evidence="19">
    <location>
        <begin position="192"/>
        <end position="314"/>
    </location>
</feature>
<evidence type="ECO:0000256" key="7">
    <source>
        <dbReference type="ARBA" id="ARBA00004510"/>
    </source>
</evidence>
<evidence type="ECO:0000256" key="9">
    <source>
        <dbReference type="ARBA" id="ARBA00017371"/>
    </source>
</evidence>
<evidence type="ECO:0000256" key="19">
    <source>
        <dbReference type="SAM" id="MobiDB-lite"/>
    </source>
</evidence>
<feature type="compositionally biased region" description="Low complexity" evidence="19">
    <location>
        <begin position="136"/>
        <end position="150"/>
    </location>
</feature>
<dbReference type="GO" id="GO:0022408">
    <property type="term" value="P:negative regulation of cell-cell adhesion"/>
    <property type="evidence" value="ECO:0007669"/>
    <property type="project" value="TreeGrafter"/>
</dbReference>
<reference evidence="22" key="4">
    <citation type="submission" date="2025-09" db="UniProtKB">
        <authorList>
            <consortium name="Ensembl"/>
        </authorList>
    </citation>
    <scope>IDENTIFICATION</scope>
</reference>
<dbReference type="GO" id="GO:0016477">
    <property type="term" value="P:cell migration"/>
    <property type="evidence" value="ECO:0007669"/>
    <property type="project" value="InterPro"/>
</dbReference>
<feature type="compositionally biased region" description="Polar residues" evidence="19">
    <location>
        <begin position="156"/>
        <end position="170"/>
    </location>
</feature>
<evidence type="ECO:0000313" key="22">
    <source>
        <dbReference type="Ensembl" id="ENSPSIP00000013353.1"/>
    </source>
</evidence>
<evidence type="ECO:0000256" key="10">
    <source>
        <dbReference type="ARBA" id="ARBA00022475"/>
    </source>
</evidence>
<dbReference type="GO" id="GO:0016324">
    <property type="term" value="C:apical plasma membrane"/>
    <property type="evidence" value="ECO:0007669"/>
    <property type="project" value="UniProtKB-SubCell"/>
</dbReference>
<dbReference type="GO" id="GO:0031528">
    <property type="term" value="C:microvillus membrane"/>
    <property type="evidence" value="ECO:0007669"/>
    <property type="project" value="TreeGrafter"/>
</dbReference>
<keyword evidence="10" id="KW-1003">Cell membrane</keyword>
<sequence>MRRLFLLLVLVCCCRGDDATDKTSDSGEAVTTLSTQSPVSTSRAVPTTALVSTLTTTKAGALSSADTSITPTTLSPTTTLSGSSTVPPSISPASPGTNVPSTSGAGTSPKASTLSPTVSPPHSGTSTLPPANTPVSADTSTPSPKTSATPEGTKAAVSTATGSVTPHSSATPLPTAATVFNALSSAPASAATSTFVTTPAADVSRPTTSIRGSSATSPPQKTRTSEGTTVQSSGVPADKENATQPGHETATPVATKEGATTPGATTVATTRQAGGVPQADGSLSSTMTTSTVVPMTTSTSSSHHASTPGRKARPSDALLNNQVICEEQLSFSESEVVLTLNESRPCASPINETLHTILCTAAKATFNRSRDSCVVRVATAPAPSHQIAVLDVSVQTHTVPKELFELLGTKKEELQKVGISNVTYAHMRLEEDNEDRLSMPLVITIVCMACTLLLIAAIYGCCHQRIAHRKDQQRLTEELQTMENGYHDNPTLEVMETPSEMQEKKVNLNGELGDSWIVPMDNLTKEDLEEEDTHL</sequence>
<dbReference type="EMBL" id="AGCU01067166">
    <property type="status" value="NOT_ANNOTATED_CDS"/>
    <property type="molecule type" value="Genomic_DNA"/>
</dbReference>
<feature type="compositionally biased region" description="Low complexity" evidence="19">
    <location>
        <begin position="284"/>
        <end position="308"/>
    </location>
</feature>
<dbReference type="GO" id="GO:0030027">
    <property type="term" value="C:lamellipodium"/>
    <property type="evidence" value="ECO:0007669"/>
    <property type="project" value="UniProtKB-SubCell"/>
</dbReference>
<feature type="signal peptide" evidence="21">
    <location>
        <begin position="1"/>
        <end position="19"/>
    </location>
</feature>
<dbReference type="GO" id="GO:0033634">
    <property type="term" value="P:positive regulation of cell-cell adhesion mediated by integrin"/>
    <property type="evidence" value="ECO:0007669"/>
    <property type="project" value="TreeGrafter"/>
</dbReference>
<protein>
    <recommendedName>
        <fullName evidence="9">Podocalyxin</fullName>
    </recommendedName>
    <alternativeName>
        <fullName evidence="18">Podocalyxin-like protein 1</fullName>
    </alternativeName>
</protein>
<feature type="region of interest" description="Disordered" evidence="19">
    <location>
        <begin position="59"/>
        <end position="170"/>
    </location>
</feature>
<feature type="compositionally biased region" description="Polar residues" evidence="19">
    <location>
        <begin position="91"/>
        <end position="135"/>
    </location>
</feature>
<comment type="subcellular location">
    <subcellularLocation>
        <location evidence="2">Apical cell membrane</location>
    </subcellularLocation>
    <subcellularLocation>
        <location evidence="6">Cell projection</location>
        <location evidence="6">Filopodium</location>
    </subcellularLocation>
    <subcellularLocation>
        <location evidence="7">Cell projection</location>
        <location evidence="7">Lamellipodium</location>
    </subcellularLocation>
    <subcellularLocation>
        <location evidence="1">Cell projection</location>
        <location evidence="1">Microvillus</location>
    </subcellularLocation>
    <subcellularLocation>
        <location evidence="4">Cell projection</location>
        <location evidence="4">Ruffle</location>
    </subcellularLocation>
    <subcellularLocation>
        <location evidence="3">Membrane raft</location>
    </subcellularLocation>
    <subcellularLocation>
        <location evidence="5">Membrane</location>
        <topology evidence="5">Single-pass type I membrane protein</topology>
    </subcellularLocation>
</comment>
<accession>K7FZ93</accession>
<dbReference type="EMBL" id="AGCU01067163">
    <property type="status" value="NOT_ANNOTATED_CDS"/>
    <property type="molecule type" value="Genomic_DNA"/>
</dbReference>
<reference evidence="23" key="1">
    <citation type="submission" date="2011-10" db="EMBL/GenBank/DDBJ databases">
        <authorList>
            <consortium name="Soft-shell Turtle Genome Consortium"/>
        </authorList>
    </citation>
    <scope>NUCLEOTIDE SEQUENCE [LARGE SCALE GENOMIC DNA]</scope>
    <source>
        <strain evidence="23">Daiwa-1</strain>
    </source>
</reference>
<feature type="compositionally biased region" description="Low complexity" evidence="19">
    <location>
        <begin position="192"/>
        <end position="201"/>
    </location>
</feature>
<keyword evidence="12 21" id="KW-0732">Signal</keyword>
<dbReference type="eggNOG" id="ENOG502S2JU">
    <property type="taxonomic scope" value="Eukaryota"/>
</dbReference>
<keyword evidence="11 20" id="KW-0812">Transmembrane</keyword>
<dbReference type="InterPro" id="IPR013836">
    <property type="entry name" value="CD34/Podocalyxin"/>
</dbReference>
<dbReference type="EMBL" id="AGCU01067168">
    <property type="status" value="NOT_ANNOTATED_CDS"/>
    <property type="molecule type" value="Genomic_DNA"/>
</dbReference>
<dbReference type="CTD" id="5420"/>
<dbReference type="GO" id="GO:0032534">
    <property type="term" value="P:regulation of microvillus assembly"/>
    <property type="evidence" value="ECO:0007669"/>
    <property type="project" value="TreeGrafter"/>
</dbReference>
<dbReference type="InterPro" id="IPR017403">
    <property type="entry name" value="PODXL"/>
</dbReference>
<dbReference type="EMBL" id="AGCU01067172">
    <property type="status" value="NOT_ANNOTATED_CDS"/>
    <property type="molecule type" value="Genomic_DNA"/>
</dbReference>
<evidence type="ECO:0000256" key="8">
    <source>
        <dbReference type="ARBA" id="ARBA00007029"/>
    </source>
</evidence>
<evidence type="ECO:0000256" key="6">
    <source>
        <dbReference type="ARBA" id="ARBA00004486"/>
    </source>
</evidence>
<dbReference type="KEGG" id="pss:102445492"/>
<evidence type="ECO:0000256" key="20">
    <source>
        <dbReference type="SAM" id="Phobius"/>
    </source>
</evidence>
<organism evidence="22 23">
    <name type="scientific">Pelodiscus sinensis</name>
    <name type="common">Chinese softshell turtle</name>
    <name type="synonym">Trionyx sinensis</name>
    <dbReference type="NCBI Taxonomy" id="13735"/>
    <lineage>
        <taxon>Eukaryota</taxon>
        <taxon>Metazoa</taxon>
        <taxon>Chordata</taxon>
        <taxon>Craniata</taxon>
        <taxon>Vertebrata</taxon>
        <taxon>Euteleostomi</taxon>
        <taxon>Archelosauria</taxon>
        <taxon>Testudinata</taxon>
        <taxon>Testudines</taxon>
        <taxon>Cryptodira</taxon>
        <taxon>Trionychia</taxon>
        <taxon>Trionychidae</taxon>
        <taxon>Pelodiscus</taxon>
    </lineage>
</organism>
<reference evidence="22" key="3">
    <citation type="submission" date="2025-08" db="UniProtKB">
        <authorList>
            <consortium name="Ensembl"/>
        </authorList>
    </citation>
    <scope>IDENTIFICATION</scope>
</reference>
<feature type="chain" id="PRO_5003902320" description="Podocalyxin" evidence="21">
    <location>
        <begin position="20"/>
        <end position="535"/>
    </location>
</feature>
<dbReference type="AlphaFoldDB" id="K7FZ93"/>
<evidence type="ECO:0000256" key="2">
    <source>
        <dbReference type="ARBA" id="ARBA00004221"/>
    </source>
</evidence>
<gene>
    <name evidence="22" type="primary">PODXL</name>
</gene>
<evidence type="ECO:0000256" key="1">
    <source>
        <dbReference type="ARBA" id="ARBA00004105"/>
    </source>
</evidence>
<dbReference type="EMBL" id="AGCU01067171">
    <property type="status" value="NOT_ANNOTATED_CDS"/>
    <property type="molecule type" value="Genomic_DNA"/>
</dbReference>
<feature type="compositionally biased region" description="Low complexity" evidence="19">
    <location>
        <begin position="67"/>
        <end position="88"/>
    </location>
</feature>
<feature type="region of interest" description="Disordered" evidence="19">
    <location>
        <begin position="19"/>
        <end position="44"/>
    </location>
</feature>
<dbReference type="RefSeq" id="XP_006120409.1">
    <property type="nucleotide sequence ID" value="XM_006120347.1"/>
</dbReference>
<evidence type="ECO:0000256" key="11">
    <source>
        <dbReference type="ARBA" id="ARBA00022692"/>
    </source>
</evidence>
<keyword evidence="13" id="KW-0130">Cell adhesion</keyword>
<feature type="compositionally biased region" description="Polar residues" evidence="19">
    <location>
        <begin position="29"/>
        <end position="43"/>
    </location>
</feature>
<dbReference type="PANTHER" id="PTHR12067:SF5">
    <property type="entry name" value="PODOCALYXIN"/>
    <property type="match status" value="1"/>
</dbReference>